<accession>A0AAT9TUD3</accession>
<evidence type="ECO:0000256" key="2">
    <source>
        <dbReference type="ARBA" id="ARBA00022553"/>
    </source>
</evidence>
<dbReference type="Pfam" id="PF14313">
    <property type="entry name" value="Soyouz_module"/>
    <property type="match status" value="1"/>
</dbReference>
<evidence type="ECO:0000313" key="6">
    <source>
        <dbReference type="EMBL" id="WEU70877.1"/>
    </source>
</evidence>
<dbReference type="InterPro" id="IPR025909">
    <property type="entry name" value="Soyouz_module"/>
</dbReference>
<feature type="compositionally biased region" description="Basic and acidic residues" evidence="4">
    <location>
        <begin position="65"/>
        <end position="82"/>
    </location>
</feature>
<feature type="compositionally biased region" description="Basic and acidic residues" evidence="4">
    <location>
        <begin position="124"/>
        <end position="137"/>
    </location>
</feature>
<evidence type="ECO:0000259" key="5">
    <source>
        <dbReference type="Pfam" id="PF14313"/>
    </source>
</evidence>
<reference evidence="6" key="1">
    <citation type="journal article" date="2023" name="Nat. Commun.">
        <title>Virus diversity, wildlife-domestic animal circulation and potential zoonotic viruses of small mammals, pangolins and zoo animals.</title>
        <authorList>
            <person name="Cui X."/>
            <person name="Fan K."/>
            <person name="Liang X."/>
            <person name="Gong W."/>
            <person name="Chen W."/>
            <person name="He B."/>
            <person name="Chen X."/>
            <person name="Wang H."/>
            <person name="Wang X."/>
            <person name="Zhang P."/>
            <person name="Lu X."/>
            <person name="Chen R."/>
            <person name="Lin K."/>
            <person name="Liu J."/>
            <person name="Zhai J."/>
            <person name="Liu D.X."/>
            <person name="Shan F."/>
            <person name="Li Y."/>
            <person name="Chen R.A."/>
            <person name="Meng H."/>
            <person name="Li X."/>
            <person name="Mi S."/>
            <person name="Jiang J."/>
            <person name="Zhou N."/>
            <person name="Chen Z."/>
            <person name="Zou J.-J."/>
            <person name="Ge D."/>
            <person name="Yang Q."/>
            <person name="He K."/>
            <person name="Chen T."/>
            <person name="Wu Y.-J."/>
            <person name="Lu H."/>
            <person name="Irwin D.M."/>
            <person name="Shen X."/>
            <person name="Hu Y."/>
            <person name="Lu X."/>
            <person name="Ding C."/>
            <person name="Guan Y."/>
            <person name="Tu C."/>
            <person name="Shen Y."/>
        </authorList>
    </citation>
    <scope>NUCLEOTIDE SEQUENCE</scope>
    <source>
        <strain evidence="6">PMV/SC/C3-28.4/2021</strain>
    </source>
</reference>
<dbReference type="InterPro" id="IPR004897">
    <property type="entry name" value="P/V_Pprotein_paramyxoviral"/>
</dbReference>
<protein>
    <recommendedName>
        <fullName evidence="1">Phosphoprotein</fullName>
    </recommendedName>
</protein>
<evidence type="ECO:0000256" key="4">
    <source>
        <dbReference type="SAM" id="MobiDB-lite"/>
    </source>
</evidence>
<feature type="region of interest" description="Disordered" evidence="4">
    <location>
        <begin position="282"/>
        <end position="301"/>
    </location>
</feature>
<proteinExistence type="predicted"/>
<feature type="compositionally biased region" description="Basic and acidic residues" evidence="4">
    <location>
        <begin position="285"/>
        <end position="301"/>
    </location>
</feature>
<sequence length="488" mass="53845">MANFSTAELNRLVQDGIKTIEFIQQNKKDNKETYGRSSIQKPTTRDRVKAWEGITAHTSEAYSRSGDDERSGSGAEKSDSSRDLGSNHGDGTEIKEEAMEVEVRGETSNNLSWDAENTAAGNPIDRRDPDGGLHYADKGGLLEQSGAPKPERSFGDDKVSPEEYRQILMADHESALLEEGKSASPGTTMREATTDDFAMIFNEGTPRVHRRLKGVAEYTHEKAAKPRTPNPVKKGIAENTVSTHLVDVQSSESGATHGVHKSLLRQPSTHAYAESALIGVSDVSTTRHTDEGGEASQDHPDIEGKIDLLLSAVDRIARKLDSLPEIKEEIKNINKKITNLSLGLSTVEGYIKSMMIIIPGSGVKEQSTDIEVNPDLKPVIGRDNTRGLPELFKQRNTLESLDKEIEDNREISEEHLIKPLDFTKSNAANFVPNQDLASYKTIVAMIHEEVDDIESRVALLNWIEGIKEEMPMQDIYAAVRESLDNMSN</sequence>
<dbReference type="EMBL" id="OQ236153">
    <property type="protein sequence ID" value="WEU70877.1"/>
    <property type="molecule type" value="Viral_cRNA"/>
</dbReference>
<dbReference type="Gene3D" id="1.20.5.110">
    <property type="match status" value="1"/>
</dbReference>
<keyword evidence="3" id="KW-0693">Viral RNA replication</keyword>
<evidence type="ECO:0000256" key="1">
    <source>
        <dbReference type="ARBA" id="ARBA00020572"/>
    </source>
</evidence>
<feature type="domain" description="Phosphoprotein P soyouz module" evidence="5">
    <location>
        <begin position="1"/>
        <end position="55"/>
    </location>
</feature>
<feature type="compositionally biased region" description="Basic and acidic residues" evidence="4">
    <location>
        <begin position="149"/>
        <end position="159"/>
    </location>
</feature>
<keyword evidence="2" id="KW-0597">Phosphoprotein</keyword>
<evidence type="ECO:0000256" key="3">
    <source>
        <dbReference type="ARBA" id="ARBA00022953"/>
    </source>
</evidence>
<name>A0AAT9TUD3_9MONO</name>
<dbReference type="Gene3D" id="6.10.250.2490">
    <property type="match status" value="1"/>
</dbReference>
<dbReference type="Pfam" id="PF03210">
    <property type="entry name" value="Paramyx_P_V_C"/>
    <property type="match status" value="1"/>
</dbReference>
<organism evidence="6">
    <name type="scientific">Eothenomys eva jeilongvirus</name>
    <dbReference type="NCBI Taxonomy" id="3028505"/>
    <lineage>
        <taxon>Viruses</taxon>
        <taxon>Riboviria</taxon>
        <taxon>Orthornavirae</taxon>
        <taxon>Negarnaviricota</taxon>
        <taxon>Haploviricotina</taxon>
        <taxon>Monjiviricetes</taxon>
        <taxon>Mononegavirales</taxon>
        <taxon>Paramyxoviridae</taxon>
        <taxon>Orthoparamyxovirinae</taxon>
        <taxon>Jeilongvirus</taxon>
        <taxon>Jeilongvirus sichuanense</taxon>
    </lineage>
</organism>
<feature type="region of interest" description="Disordered" evidence="4">
    <location>
        <begin position="26"/>
        <end position="159"/>
    </location>
</feature>
<feature type="compositionally biased region" description="Basic and acidic residues" evidence="4">
    <location>
        <begin position="90"/>
        <end position="105"/>
    </location>
</feature>